<gene>
    <name evidence="1" type="ORF">FD00_GL000315</name>
</gene>
<evidence type="ECO:0000313" key="1">
    <source>
        <dbReference type="EMBL" id="KRN04987.1"/>
    </source>
</evidence>
<name>J0L3K9_9LACO</name>
<protein>
    <submittedName>
        <fullName evidence="1">Uncharacterized protein</fullName>
    </submittedName>
</protein>
<dbReference type="Proteomes" id="UP000050898">
    <property type="component" value="Unassembled WGS sequence"/>
</dbReference>
<comment type="caution">
    <text evidence="1">The sequence shown here is derived from an EMBL/GenBank/DDBJ whole genome shotgun (WGS) entry which is preliminary data.</text>
</comment>
<dbReference type="PATRIC" id="fig|1046596.6.peg.326"/>
<sequence>MKDKTSALNDFSFTLYIYKQIAKKEVTSFSDFPLSDSEIVNWWISDYGVTIFDGQVDWLFTDEITLALLTDSRLSSETVLEKHPLEFIKYPNNMGIIGAYFQDTYSLEFIMSLTRYLAIKFPAKMQKRPTFPFDI</sequence>
<dbReference type="OrthoDB" id="2329864at2"/>
<evidence type="ECO:0000313" key="2">
    <source>
        <dbReference type="Proteomes" id="UP000050898"/>
    </source>
</evidence>
<dbReference type="RefSeq" id="WP_003691098.1">
    <property type="nucleotide sequence ID" value="NZ_AKKT01000171.1"/>
</dbReference>
<keyword evidence="2" id="KW-1185">Reference proteome</keyword>
<proteinExistence type="predicted"/>
<organism evidence="1 2">
    <name type="scientific">Liquorilactobacillus mali KCTC 3596 = DSM 20444</name>
    <dbReference type="NCBI Taxonomy" id="1046596"/>
    <lineage>
        <taxon>Bacteria</taxon>
        <taxon>Bacillati</taxon>
        <taxon>Bacillota</taxon>
        <taxon>Bacilli</taxon>
        <taxon>Lactobacillales</taxon>
        <taxon>Lactobacillaceae</taxon>
        <taxon>Liquorilactobacillus</taxon>
    </lineage>
</organism>
<accession>J0L3K9</accession>
<reference evidence="1 2" key="1">
    <citation type="journal article" date="2015" name="Genome Announc.">
        <title>Expanding the biotechnology potential of lactobacilli through comparative genomics of 213 strains and associated genera.</title>
        <authorList>
            <person name="Sun Z."/>
            <person name="Harris H.M."/>
            <person name="McCann A."/>
            <person name="Guo C."/>
            <person name="Argimon S."/>
            <person name="Zhang W."/>
            <person name="Yang X."/>
            <person name="Jeffery I.B."/>
            <person name="Cooney J.C."/>
            <person name="Kagawa T.F."/>
            <person name="Liu W."/>
            <person name="Song Y."/>
            <person name="Salvetti E."/>
            <person name="Wrobel A."/>
            <person name="Rasinkangas P."/>
            <person name="Parkhill J."/>
            <person name="Rea M.C."/>
            <person name="O'Sullivan O."/>
            <person name="Ritari J."/>
            <person name="Douillard F.P."/>
            <person name="Paul Ross R."/>
            <person name="Yang R."/>
            <person name="Briner A.E."/>
            <person name="Felis G.E."/>
            <person name="de Vos W.M."/>
            <person name="Barrangou R."/>
            <person name="Klaenhammer T.R."/>
            <person name="Caufield P.W."/>
            <person name="Cui Y."/>
            <person name="Zhang H."/>
            <person name="O'Toole P.W."/>
        </authorList>
    </citation>
    <scope>NUCLEOTIDE SEQUENCE [LARGE SCALE GENOMIC DNA]</scope>
    <source>
        <strain evidence="1 2">DSM 20444</strain>
    </source>
</reference>
<dbReference type="GeneID" id="98317146"/>
<dbReference type="EMBL" id="AYYH01000119">
    <property type="protein sequence ID" value="KRN04987.1"/>
    <property type="molecule type" value="Genomic_DNA"/>
</dbReference>
<dbReference type="AlphaFoldDB" id="J0L3K9"/>